<name>A0ABQ5S091_9CHLO</name>
<dbReference type="EMBL" id="BSDZ01000014">
    <property type="protein sequence ID" value="GLI63134.1"/>
    <property type="molecule type" value="Genomic_DNA"/>
</dbReference>
<dbReference type="Pfam" id="PF07366">
    <property type="entry name" value="SnoaL"/>
    <property type="match status" value="1"/>
</dbReference>
<dbReference type="Gene3D" id="3.10.450.50">
    <property type="match status" value="2"/>
</dbReference>
<reference evidence="2 3" key="1">
    <citation type="journal article" date="2023" name="IScience">
        <title>Expanded male sex-determining region conserved during the evolution of homothallism in the green alga Volvox.</title>
        <authorList>
            <person name="Yamamoto K."/>
            <person name="Matsuzaki R."/>
            <person name="Mahakham W."/>
            <person name="Heman W."/>
            <person name="Sekimoto H."/>
            <person name="Kawachi M."/>
            <person name="Minakuchi Y."/>
            <person name="Toyoda A."/>
            <person name="Nozaki H."/>
        </authorList>
    </citation>
    <scope>NUCLEOTIDE SEQUENCE [LARGE SCALE GENOMIC DNA]</scope>
    <source>
        <strain evidence="2 3">NIES-4468</strain>
    </source>
</reference>
<proteinExistence type="predicted"/>
<evidence type="ECO:0000313" key="3">
    <source>
        <dbReference type="Proteomes" id="UP001165090"/>
    </source>
</evidence>
<dbReference type="SUPFAM" id="SSF54427">
    <property type="entry name" value="NTF2-like"/>
    <property type="match status" value="2"/>
</dbReference>
<comment type="caution">
    <text evidence="2">The sequence shown here is derived from an EMBL/GenBank/DDBJ whole genome shotgun (WGS) entry which is preliminary data.</text>
</comment>
<dbReference type="Proteomes" id="UP001165090">
    <property type="component" value="Unassembled WGS sequence"/>
</dbReference>
<accession>A0ABQ5S091</accession>
<dbReference type="PANTHER" id="PTHR38436">
    <property type="entry name" value="POLYKETIDE CYCLASE SNOAL-LIKE DOMAIN"/>
    <property type="match status" value="1"/>
</dbReference>
<gene>
    <name evidence="2" type="ORF">VaNZ11_006042</name>
</gene>
<evidence type="ECO:0008006" key="4">
    <source>
        <dbReference type="Google" id="ProtNLM"/>
    </source>
</evidence>
<keyword evidence="3" id="KW-1185">Reference proteome</keyword>
<organism evidence="2 3">
    <name type="scientific">Volvox africanus</name>
    <dbReference type="NCBI Taxonomy" id="51714"/>
    <lineage>
        <taxon>Eukaryota</taxon>
        <taxon>Viridiplantae</taxon>
        <taxon>Chlorophyta</taxon>
        <taxon>core chlorophytes</taxon>
        <taxon>Chlorophyceae</taxon>
        <taxon>CS clade</taxon>
        <taxon>Chlamydomonadales</taxon>
        <taxon>Volvocaceae</taxon>
        <taxon>Volvox</taxon>
    </lineage>
</organism>
<protein>
    <recommendedName>
        <fullName evidence="4">SnoaL-like domain-containing protein</fullName>
    </recommendedName>
</protein>
<sequence>MAPDSASCEQEQLAKRSRPAGDLECYAEAVADLLTDLWQGKMSADEDLCLFDGQVIWHDSLLPEEPLSGQEQLKGLVDFIRGAMPDLSLTLQRPLHVGEQGVVLGYWKASGTHTGTLGPSLPPSGAKASWAGSVVIRTEPALAEPSQPGGKEQAVGPTPGDEDGGVASGAVKGQLLGRTVWWSWDPIFLFRELGWKGHILAAGDAETAATAVAAPTPPAEGDLAMRTAKEARDAYATEAEAAGAATAVVAAAGVAAARFAESPEAQAAAQAANRAVVEMYFHTYNTGHYAVLDHIVHPEYQYDGLLDLCGRRGREAMAAMMEGWRDCVPDMAIGHELLAAVGNDKVTFRWVIRGTHSTPDSKLLGVVANGAPLLVRGVTTLTLRGGRIARKVSHANAAYTLQQLGAAIHPVIPLPAGAGKKGVKQPE</sequence>
<dbReference type="InterPro" id="IPR032710">
    <property type="entry name" value="NTF2-like_dom_sf"/>
</dbReference>
<dbReference type="PANTHER" id="PTHR38436:SF1">
    <property type="entry name" value="ESTER CYCLASE"/>
    <property type="match status" value="1"/>
</dbReference>
<evidence type="ECO:0000256" key="1">
    <source>
        <dbReference type="SAM" id="MobiDB-lite"/>
    </source>
</evidence>
<feature type="region of interest" description="Disordered" evidence="1">
    <location>
        <begin position="139"/>
        <end position="164"/>
    </location>
</feature>
<evidence type="ECO:0000313" key="2">
    <source>
        <dbReference type="EMBL" id="GLI63134.1"/>
    </source>
</evidence>
<dbReference type="InterPro" id="IPR009959">
    <property type="entry name" value="Cyclase_SnoaL-like"/>
</dbReference>